<proteinExistence type="predicted"/>
<evidence type="ECO:0000313" key="2">
    <source>
        <dbReference type="Proteomes" id="UP000501421"/>
    </source>
</evidence>
<organism evidence="1 2">
    <name type="scientific">Geobacillus subterraneus</name>
    <dbReference type="NCBI Taxonomy" id="129338"/>
    <lineage>
        <taxon>Bacteria</taxon>
        <taxon>Bacillati</taxon>
        <taxon>Bacillota</taxon>
        <taxon>Bacilli</taxon>
        <taxon>Bacillales</taxon>
        <taxon>Anoxybacillaceae</taxon>
        <taxon>Geobacillus</taxon>
    </lineage>
</organism>
<evidence type="ECO:0000313" key="1">
    <source>
        <dbReference type="EMBL" id="BBW95625.1"/>
    </source>
</evidence>
<evidence type="ECO:0008006" key="3">
    <source>
        <dbReference type="Google" id="ProtNLM"/>
    </source>
</evidence>
<name>A0A679FM60_9BACL</name>
<dbReference type="EMBL" id="AP022557">
    <property type="protein sequence ID" value="BBW95625.1"/>
    <property type="molecule type" value="Genomic_DNA"/>
</dbReference>
<protein>
    <recommendedName>
        <fullName evidence="3">DOD-type homing endonuclease domain-containing protein</fullName>
    </recommendedName>
</protein>
<dbReference type="RefSeq" id="WP_235597939.1">
    <property type="nucleotide sequence ID" value="NZ_AP022557.1"/>
</dbReference>
<keyword evidence="2" id="KW-1185">Reference proteome</keyword>
<dbReference type="SUPFAM" id="SSF55608">
    <property type="entry name" value="Homing endonucleases"/>
    <property type="match status" value="1"/>
</dbReference>
<dbReference type="Gene3D" id="1.10.10.60">
    <property type="entry name" value="Homeodomain-like"/>
    <property type="match status" value="1"/>
</dbReference>
<dbReference type="Gene3D" id="3.10.28.10">
    <property type="entry name" value="Homing endonucleases"/>
    <property type="match status" value="1"/>
</dbReference>
<accession>A0A679FM60</accession>
<dbReference type="AlphaFoldDB" id="A0A679FM60"/>
<sequence length="183" mass="21029">MEGVNRIPRQRGYEARDREEIMKTAKYLHEEGYSQVKIAMMLGISRGTLMRWNKDQGVFQTRAPGEAGKLAVKKYGYNENYFSNIRTPNQAYLVGYILGDGTLYDRKKSKRLVLTVAETDKDLLYSIAREMNIAPEAVKFRKNNTCNEQNKYSLTISCTKICNDLMRLGISPKKTGKEPWITI</sequence>
<reference evidence="2" key="1">
    <citation type="journal article" date="2020" name="Microbiol. Resour. Announc.">
        <title>Complete Genome Sequence of Geobacillus sp. Strain E55-1, Isolated from Mine Geyser in Japan.</title>
        <authorList>
            <person name="Miyazaki K."/>
            <person name="Hase E."/>
            <person name="Tokito N."/>
        </authorList>
    </citation>
    <scope>NUCLEOTIDE SEQUENCE [LARGE SCALE GENOMIC DNA]</scope>
    <source>
        <strain evidence="2">E55-1</strain>
    </source>
</reference>
<dbReference type="InterPro" id="IPR027434">
    <property type="entry name" value="Homing_endonucl"/>
</dbReference>
<gene>
    <name evidence="1" type="ORF">GsuE55_04580</name>
</gene>
<dbReference type="Proteomes" id="UP000501421">
    <property type="component" value="Chromosome"/>
</dbReference>